<dbReference type="InterPro" id="IPR021538">
    <property type="entry name" value="Syntaxin-5_N"/>
</dbReference>
<feature type="transmembrane region" description="Helical" evidence="9">
    <location>
        <begin position="291"/>
        <end position="310"/>
    </location>
</feature>
<evidence type="ECO:0000313" key="11">
    <source>
        <dbReference type="EMBL" id="EGS22677.1"/>
    </source>
</evidence>
<dbReference type="InterPro" id="IPR010989">
    <property type="entry name" value="SNARE"/>
</dbReference>
<keyword evidence="3" id="KW-0813">Transport</keyword>
<dbReference type="AlphaFoldDB" id="G0S0W7"/>
<dbReference type="PANTHER" id="PTHR19957:SF3">
    <property type="entry name" value="SYNTAXIN-5"/>
    <property type="match status" value="1"/>
</dbReference>
<comment type="subcellular location">
    <subcellularLocation>
        <location evidence="1">Membrane</location>
        <topology evidence="1">Single-pass type IV membrane protein</topology>
    </subcellularLocation>
</comment>
<dbReference type="STRING" id="759272.G0S0W7"/>
<dbReference type="GO" id="GO:0000139">
    <property type="term" value="C:Golgi membrane"/>
    <property type="evidence" value="ECO:0007669"/>
    <property type="project" value="TreeGrafter"/>
</dbReference>
<evidence type="ECO:0000256" key="6">
    <source>
        <dbReference type="ARBA" id="ARBA00023054"/>
    </source>
</evidence>
<accession>G0S0W7</accession>
<dbReference type="GO" id="GO:0048278">
    <property type="term" value="P:vesicle docking"/>
    <property type="evidence" value="ECO:0007669"/>
    <property type="project" value="TreeGrafter"/>
</dbReference>
<dbReference type="GO" id="GO:0006906">
    <property type="term" value="P:vesicle fusion"/>
    <property type="evidence" value="ECO:0007669"/>
    <property type="project" value="TreeGrafter"/>
</dbReference>
<keyword evidence="5 9" id="KW-1133">Transmembrane helix</keyword>
<dbReference type="Proteomes" id="UP000008066">
    <property type="component" value="Unassembled WGS sequence"/>
</dbReference>
<evidence type="ECO:0000256" key="2">
    <source>
        <dbReference type="ARBA" id="ARBA00009063"/>
    </source>
</evidence>
<dbReference type="HOGENOM" id="CLU_044998_0_1_1"/>
<dbReference type="GO" id="GO:0006886">
    <property type="term" value="P:intracellular protein transport"/>
    <property type="evidence" value="ECO:0007669"/>
    <property type="project" value="TreeGrafter"/>
</dbReference>
<protein>
    <recommendedName>
        <fullName evidence="10">t-SNARE coiled-coil homology domain-containing protein</fullName>
    </recommendedName>
</protein>
<evidence type="ECO:0000256" key="8">
    <source>
        <dbReference type="SAM" id="MobiDB-lite"/>
    </source>
</evidence>
<evidence type="ECO:0000256" key="7">
    <source>
        <dbReference type="ARBA" id="ARBA00023136"/>
    </source>
</evidence>
<feature type="domain" description="T-SNARE coiled-coil homology" evidence="10">
    <location>
        <begin position="220"/>
        <end position="282"/>
    </location>
</feature>
<dbReference type="SMART" id="SM00397">
    <property type="entry name" value="t_SNARE"/>
    <property type="match status" value="1"/>
</dbReference>
<dbReference type="Gene3D" id="1.20.58.70">
    <property type="match status" value="1"/>
</dbReference>
<dbReference type="PANTHER" id="PTHR19957">
    <property type="entry name" value="SYNTAXIN"/>
    <property type="match status" value="1"/>
</dbReference>
<dbReference type="GO" id="GO:0006888">
    <property type="term" value="P:endoplasmic reticulum to Golgi vesicle-mediated transport"/>
    <property type="evidence" value="ECO:0007669"/>
    <property type="project" value="TreeGrafter"/>
</dbReference>
<dbReference type="InterPro" id="IPR045242">
    <property type="entry name" value="Syntaxin"/>
</dbReference>
<keyword evidence="12" id="KW-1185">Reference proteome</keyword>
<dbReference type="eggNOG" id="KOG0812">
    <property type="taxonomic scope" value="Eukaryota"/>
</dbReference>
<name>G0S0W7_CHATD</name>
<dbReference type="SUPFAM" id="SSF47661">
    <property type="entry name" value="t-snare proteins"/>
    <property type="match status" value="1"/>
</dbReference>
<organism evidence="12">
    <name type="scientific">Chaetomium thermophilum (strain DSM 1495 / CBS 144.50 / IMI 039719)</name>
    <name type="common">Thermochaetoides thermophila</name>
    <dbReference type="NCBI Taxonomy" id="759272"/>
    <lineage>
        <taxon>Eukaryota</taxon>
        <taxon>Fungi</taxon>
        <taxon>Dikarya</taxon>
        <taxon>Ascomycota</taxon>
        <taxon>Pezizomycotina</taxon>
        <taxon>Sordariomycetes</taxon>
        <taxon>Sordariomycetidae</taxon>
        <taxon>Sordariales</taxon>
        <taxon>Chaetomiaceae</taxon>
        <taxon>Thermochaetoides</taxon>
    </lineage>
</organism>
<keyword evidence="6" id="KW-0175">Coiled coil</keyword>
<dbReference type="Pfam" id="PF05739">
    <property type="entry name" value="SNARE"/>
    <property type="match status" value="1"/>
</dbReference>
<reference evidence="11 12" key="1">
    <citation type="journal article" date="2011" name="Cell">
        <title>Insight into structure and assembly of the nuclear pore complex by utilizing the genome of a eukaryotic thermophile.</title>
        <authorList>
            <person name="Amlacher S."/>
            <person name="Sarges P."/>
            <person name="Flemming D."/>
            <person name="van Noort V."/>
            <person name="Kunze R."/>
            <person name="Devos D.P."/>
            <person name="Arumugam M."/>
            <person name="Bork P."/>
            <person name="Hurt E."/>
        </authorList>
    </citation>
    <scope>NUCLEOTIDE SEQUENCE [LARGE SCALE GENOMIC DNA]</scope>
    <source>
        <strain evidence="12">DSM 1495 / CBS 144.50 / IMI 039719</strain>
    </source>
</reference>
<evidence type="ECO:0000256" key="3">
    <source>
        <dbReference type="ARBA" id="ARBA00022448"/>
    </source>
</evidence>
<evidence type="ECO:0000256" key="9">
    <source>
        <dbReference type="SAM" id="Phobius"/>
    </source>
</evidence>
<feature type="region of interest" description="Disordered" evidence="8">
    <location>
        <begin position="21"/>
        <end position="50"/>
    </location>
</feature>
<dbReference type="FunFam" id="1.20.58.70:FF:000007">
    <property type="entry name" value="ER-golgi SNARE complex subunit"/>
    <property type="match status" value="1"/>
</dbReference>
<evidence type="ECO:0000256" key="1">
    <source>
        <dbReference type="ARBA" id="ARBA00004211"/>
    </source>
</evidence>
<dbReference type="Pfam" id="PF11416">
    <property type="entry name" value="Syntaxin-5_N"/>
    <property type="match status" value="1"/>
</dbReference>
<dbReference type="OrthoDB" id="421009at2759"/>
<dbReference type="GeneID" id="18255188"/>
<sequence>MAVAINDRTAEFRQIVSAAQRKQAAKPGSQRLLSDAQRSAAGPPRRSEFARQAAEIGRGISATMGKLEKLAQLAKKRSLFDDNPVEVNELTFIIKQDLSRLNEEIRNLQALSKRLHPKPDQEGENNKNILLLLQGKLGDVSANFKEVLEIRTKNIQASKSRTEAFVSTVGQHAHAALPPSTSPLYGTPNRGTPMPSTDLISLNPMGDQQLQLQLLEEGQNTYIQQRGQAIEAIEATINELGSIFGQLAAMVSEQSEMIQRIDANTEEIVDNVEGAQKELLKYWSRVSSNRWLIAKMFGVLMIFFLLWVLIAG</sequence>
<dbReference type="GO" id="GO:0000149">
    <property type="term" value="F:SNARE binding"/>
    <property type="evidence" value="ECO:0007669"/>
    <property type="project" value="TreeGrafter"/>
</dbReference>
<evidence type="ECO:0000313" key="12">
    <source>
        <dbReference type="Proteomes" id="UP000008066"/>
    </source>
</evidence>
<dbReference type="KEGG" id="cthr:CTHT_0011500"/>
<dbReference type="GO" id="GO:0031201">
    <property type="term" value="C:SNARE complex"/>
    <property type="evidence" value="ECO:0007669"/>
    <property type="project" value="TreeGrafter"/>
</dbReference>
<dbReference type="GO" id="GO:0005484">
    <property type="term" value="F:SNAP receptor activity"/>
    <property type="evidence" value="ECO:0007669"/>
    <property type="project" value="TreeGrafter"/>
</dbReference>
<evidence type="ECO:0000256" key="4">
    <source>
        <dbReference type="ARBA" id="ARBA00022692"/>
    </source>
</evidence>
<proteinExistence type="inferred from homology"/>
<dbReference type="InterPro" id="IPR000727">
    <property type="entry name" value="T_SNARE_dom"/>
</dbReference>
<dbReference type="RefSeq" id="XP_006691669.1">
    <property type="nucleotide sequence ID" value="XM_006691606.1"/>
</dbReference>
<dbReference type="CDD" id="cd15844">
    <property type="entry name" value="SNARE_syntaxin5"/>
    <property type="match status" value="1"/>
</dbReference>
<keyword evidence="7 9" id="KW-0472">Membrane</keyword>
<evidence type="ECO:0000259" key="10">
    <source>
        <dbReference type="PROSITE" id="PS50192"/>
    </source>
</evidence>
<gene>
    <name evidence="11" type="ORF">CTHT_0011500</name>
</gene>
<dbReference type="EMBL" id="GL988039">
    <property type="protein sequence ID" value="EGS22677.1"/>
    <property type="molecule type" value="Genomic_DNA"/>
</dbReference>
<dbReference type="PROSITE" id="PS50192">
    <property type="entry name" value="T_SNARE"/>
    <property type="match status" value="1"/>
</dbReference>
<keyword evidence="4 9" id="KW-0812">Transmembrane</keyword>
<dbReference type="OMA" id="EHNHNVV"/>
<evidence type="ECO:0000256" key="5">
    <source>
        <dbReference type="ARBA" id="ARBA00022989"/>
    </source>
</evidence>
<comment type="similarity">
    <text evidence="2">Belongs to the syntaxin family.</text>
</comment>